<dbReference type="eggNOG" id="ENOG502N5D9">
    <property type="taxonomic scope" value="Archaea"/>
</dbReference>
<reference evidence="2 3" key="2">
    <citation type="journal article" date="2013" name="PLoS ONE">
        <title>INDIGO - INtegrated Data Warehouse of MIcrobial GenOmes with Examples from the Red Sea Extremophiles.</title>
        <authorList>
            <person name="Alam I."/>
            <person name="Antunes A."/>
            <person name="Kamau A.A."/>
            <person name="Ba Alawi W."/>
            <person name="Kalkatawi M."/>
            <person name="Stingl U."/>
            <person name="Bajic V.B."/>
        </authorList>
    </citation>
    <scope>NUCLEOTIDE SEQUENCE [LARGE SCALE GENOMIC DNA]</scope>
    <source>
        <strain evidence="2 3">SARL4B</strain>
    </source>
</reference>
<dbReference type="Proteomes" id="UP000015381">
    <property type="component" value="Chromosome I"/>
</dbReference>
<dbReference type="AlphaFoldDB" id="F7PHZ4"/>
<dbReference type="HOGENOM" id="CLU_2433767_0_0_2"/>
<dbReference type="Proteomes" id="UP000003861">
    <property type="component" value="Unassembled WGS sequence"/>
</dbReference>
<reference evidence="2 3" key="1">
    <citation type="journal article" date="2011" name="J. Bacteriol.">
        <title>Genome sequence of Halorhabdus tiamatea, the first archaeon isolated from a deep-sea anoxic brine lake.</title>
        <authorList>
            <person name="Antunes A."/>
            <person name="Alam I."/>
            <person name="Bajic V.B."/>
            <person name="Stingl U."/>
        </authorList>
    </citation>
    <scope>NUCLEOTIDE SEQUENCE [LARGE SCALE GENOMIC DNA]</scope>
    <source>
        <strain evidence="2 3">SARL4B</strain>
    </source>
</reference>
<dbReference type="KEGG" id="hti:HTIA_0097"/>
<gene>
    <name evidence="2" type="ORF">HLRTI_001292</name>
    <name evidence="1" type="ORF">HTIA_0097</name>
</gene>
<evidence type="ECO:0000313" key="4">
    <source>
        <dbReference type="Proteomes" id="UP000015381"/>
    </source>
</evidence>
<accession>F7PHZ4</accession>
<dbReference type="EMBL" id="HF571520">
    <property type="protein sequence ID" value="CCQ32248.1"/>
    <property type="molecule type" value="Genomic_DNA"/>
</dbReference>
<dbReference type="GeneID" id="23798556"/>
<sequence length="90" mass="10511">MTTDTNGPDITPDRENVMPETYAVYVTDDHVHVWQYRITLSKRTEEWHFVETLAREDGPRLSLTYTTPMEPAADGYWLYSKTYDCELTCA</sequence>
<reference evidence="1 4" key="3">
    <citation type="journal article" date="2014" name="Environ. Microbiol.">
        <title>Halorhabdus tiamatea: proteogenomics and glycosidase activity measurements identify the first cultivated euryarchaeon from a deep-sea anoxic brine lake as potential polysaccharide degrader.</title>
        <authorList>
            <person name="Werner J."/>
            <person name="Ferrer M."/>
            <person name="Michel G."/>
            <person name="Mann A.J."/>
            <person name="Huang S."/>
            <person name="Juarez S."/>
            <person name="Ciordia S."/>
            <person name="Albar J.P."/>
            <person name="Alcaide M."/>
            <person name="La Cono V."/>
            <person name="Yakimov M.M."/>
            <person name="Antunes A."/>
            <person name="Taborda M."/>
            <person name="Da Costa M.S."/>
            <person name="Amann R.I."/>
            <person name="Gloeckner F.O."/>
            <person name="Golyshina O.V."/>
            <person name="Golyshin P.N."/>
            <person name="Teeling H."/>
        </authorList>
    </citation>
    <scope>NUCLEOTIDE SEQUENCE [LARGE SCALE GENOMIC DNA]</scope>
    <source>
        <strain evidence="4">SARL4B</strain>
        <strain evidence="1">Type strain: SARL4B</strain>
    </source>
</reference>
<keyword evidence="4" id="KW-1185">Reference proteome</keyword>
<evidence type="ECO:0000313" key="2">
    <source>
        <dbReference type="EMBL" id="ERJ06586.1"/>
    </source>
</evidence>
<dbReference type="OrthoDB" id="324637at2157"/>
<dbReference type="RefSeq" id="WP_008525133.1">
    <property type="nucleotide sequence ID" value="NC_021921.1"/>
</dbReference>
<proteinExistence type="predicted"/>
<evidence type="ECO:0000313" key="3">
    <source>
        <dbReference type="Proteomes" id="UP000003861"/>
    </source>
</evidence>
<organism evidence="2 3">
    <name type="scientific">Halorhabdus tiamatea SARL4B</name>
    <dbReference type="NCBI Taxonomy" id="1033806"/>
    <lineage>
        <taxon>Archaea</taxon>
        <taxon>Methanobacteriati</taxon>
        <taxon>Methanobacteriota</taxon>
        <taxon>Stenosarchaea group</taxon>
        <taxon>Halobacteria</taxon>
        <taxon>Halobacteriales</taxon>
        <taxon>Haloarculaceae</taxon>
        <taxon>Halorhabdus</taxon>
    </lineage>
</organism>
<evidence type="ECO:0000313" key="1">
    <source>
        <dbReference type="EMBL" id="CCQ32248.1"/>
    </source>
</evidence>
<dbReference type="EMBL" id="AFNT02000012">
    <property type="protein sequence ID" value="ERJ06586.1"/>
    <property type="molecule type" value="Genomic_DNA"/>
</dbReference>
<name>F7PHZ4_9EURY</name>
<protein>
    <submittedName>
        <fullName evidence="2">Uncharacterized protein</fullName>
    </submittedName>
</protein>